<dbReference type="AlphaFoldDB" id="A0A931N179"/>
<name>A0A931N179_9NOCA</name>
<dbReference type="Pfam" id="PF00440">
    <property type="entry name" value="TetR_N"/>
    <property type="match status" value="1"/>
</dbReference>
<evidence type="ECO:0000256" key="5">
    <source>
        <dbReference type="SAM" id="MobiDB-lite"/>
    </source>
</evidence>
<dbReference type="SUPFAM" id="SSF46689">
    <property type="entry name" value="Homeodomain-like"/>
    <property type="match status" value="1"/>
</dbReference>
<organism evidence="7 8">
    <name type="scientific">Nocardia bovistercoris</name>
    <dbReference type="NCBI Taxonomy" id="2785916"/>
    <lineage>
        <taxon>Bacteria</taxon>
        <taxon>Bacillati</taxon>
        <taxon>Actinomycetota</taxon>
        <taxon>Actinomycetes</taxon>
        <taxon>Mycobacteriales</taxon>
        <taxon>Nocardiaceae</taxon>
        <taxon>Nocardia</taxon>
    </lineage>
</organism>
<gene>
    <name evidence="7" type="ORF">IT779_17540</name>
</gene>
<dbReference type="InterPro" id="IPR023772">
    <property type="entry name" value="DNA-bd_HTH_TetR-type_CS"/>
</dbReference>
<accession>A0A931N179</accession>
<feature type="DNA-binding region" description="H-T-H motif" evidence="4">
    <location>
        <begin position="42"/>
        <end position="61"/>
    </location>
</feature>
<evidence type="ECO:0000313" key="8">
    <source>
        <dbReference type="Proteomes" id="UP000655751"/>
    </source>
</evidence>
<sequence>MTVADDHVAAEPARPTRADRTRASILDASRRLFLERGYAGTTVNAITEECGISRAGFYTYFKDKRDVFGLLGNRAYRDLRAVLATWDTFTAPRRIEDVRAFVRDYFAYMDRHGAFAMAAAFSAPDDAEFRRGNTRMQTRIAWILGQAVAPAGAHSPEVVGTAAFGLLDRCWHTARTQTVAVDEAEMIEVAADALFRMYAKP</sequence>
<reference evidence="7" key="1">
    <citation type="submission" date="2020-11" db="EMBL/GenBank/DDBJ databases">
        <title>Nocardia NEAU-351.nov., a novel actinomycete isolated from the cow dung.</title>
        <authorList>
            <person name="Zhang X."/>
        </authorList>
    </citation>
    <scope>NUCLEOTIDE SEQUENCE</scope>
    <source>
        <strain evidence="7">NEAU-351</strain>
    </source>
</reference>
<dbReference type="GO" id="GO:0000976">
    <property type="term" value="F:transcription cis-regulatory region binding"/>
    <property type="evidence" value="ECO:0007669"/>
    <property type="project" value="TreeGrafter"/>
</dbReference>
<dbReference type="PANTHER" id="PTHR30055">
    <property type="entry name" value="HTH-TYPE TRANSCRIPTIONAL REGULATOR RUTR"/>
    <property type="match status" value="1"/>
</dbReference>
<feature type="region of interest" description="Disordered" evidence="5">
    <location>
        <begin position="1"/>
        <end position="20"/>
    </location>
</feature>
<evidence type="ECO:0000313" key="7">
    <source>
        <dbReference type="EMBL" id="MBH0778085.1"/>
    </source>
</evidence>
<comment type="caution">
    <text evidence="7">The sequence shown here is derived from an EMBL/GenBank/DDBJ whole genome shotgun (WGS) entry which is preliminary data.</text>
</comment>
<dbReference type="PROSITE" id="PS01081">
    <property type="entry name" value="HTH_TETR_1"/>
    <property type="match status" value="1"/>
</dbReference>
<dbReference type="InterPro" id="IPR001647">
    <property type="entry name" value="HTH_TetR"/>
</dbReference>
<dbReference type="RefSeq" id="WP_196150377.1">
    <property type="nucleotide sequence ID" value="NZ_JADMLG010000006.1"/>
</dbReference>
<dbReference type="Gene3D" id="1.10.357.10">
    <property type="entry name" value="Tetracycline Repressor, domain 2"/>
    <property type="match status" value="1"/>
</dbReference>
<evidence type="ECO:0000256" key="1">
    <source>
        <dbReference type="ARBA" id="ARBA00023015"/>
    </source>
</evidence>
<dbReference type="EMBL" id="JADMLG010000006">
    <property type="protein sequence ID" value="MBH0778085.1"/>
    <property type="molecule type" value="Genomic_DNA"/>
</dbReference>
<keyword evidence="8" id="KW-1185">Reference proteome</keyword>
<keyword evidence="1" id="KW-0805">Transcription regulation</keyword>
<feature type="domain" description="HTH tetR-type" evidence="6">
    <location>
        <begin position="19"/>
        <end position="79"/>
    </location>
</feature>
<protein>
    <submittedName>
        <fullName evidence="7">TetR/AcrR family transcriptional regulator</fullName>
    </submittedName>
</protein>
<evidence type="ECO:0000256" key="4">
    <source>
        <dbReference type="PROSITE-ProRule" id="PRU00335"/>
    </source>
</evidence>
<evidence type="ECO:0000256" key="2">
    <source>
        <dbReference type="ARBA" id="ARBA00023125"/>
    </source>
</evidence>
<dbReference type="PROSITE" id="PS50977">
    <property type="entry name" value="HTH_TETR_2"/>
    <property type="match status" value="1"/>
</dbReference>
<proteinExistence type="predicted"/>
<dbReference type="Proteomes" id="UP000655751">
    <property type="component" value="Unassembled WGS sequence"/>
</dbReference>
<dbReference type="InterPro" id="IPR009057">
    <property type="entry name" value="Homeodomain-like_sf"/>
</dbReference>
<dbReference type="PANTHER" id="PTHR30055:SF234">
    <property type="entry name" value="HTH-TYPE TRANSCRIPTIONAL REGULATOR BETI"/>
    <property type="match status" value="1"/>
</dbReference>
<keyword evidence="3" id="KW-0804">Transcription</keyword>
<evidence type="ECO:0000256" key="3">
    <source>
        <dbReference type="ARBA" id="ARBA00023163"/>
    </source>
</evidence>
<dbReference type="InterPro" id="IPR050109">
    <property type="entry name" value="HTH-type_TetR-like_transc_reg"/>
</dbReference>
<keyword evidence="2 4" id="KW-0238">DNA-binding</keyword>
<dbReference type="GO" id="GO:0003700">
    <property type="term" value="F:DNA-binding transcription factor activity"/>
    <property type="evidence" value="ECO:0007669"/>
    <property type="project" value="TreeGrafter"/>
</dbReference>
<dbReference type="PRINTS" id="PR00455">
    <property type="entry name" value="HTHTETR"/>
</dbReference>
<evidence type="ECO:0000259" key="6">
    <source>
        <dbReference type="PROSITE" id="PS50977"/>
    </source>
</evidence>